<evidence type="ECO:0000313" key="3">
    <source>
        <dbReference type="Proteomes" id="UP000809789"/>
    </source>
</evidence>
<name>A0A8K0PBX1_9PEZI</name>
<dbReference type="EMBL" id="JAESVG020000011">
    <property type="protein sequence ID" value="KAG8622922.1"/>
    <property type="molecule type" value="Genomic_DNA"/>
</dbReference>
<evidence type="ECO:0000313" key="2">
    <source>
        <dbReference type="EMBL" id="KAG8622922.1"/>
    </source>
</evidence>
<protein>
    <submittedName>
        <fullName evidence="2">Uncharacterized protein</fullName>
    </submittedName>
</protein>
<keyword evidence="3" id="KW-1185">Reference proteome</keyword>
<dbReference type="AlphaFoldDB" id="A0A8K0PBX1"/>
<accession>A0A8K0PBX1</accession>
<comment type="caution">
    <text evidence="2">The sequence shown here is derived from an EMBL/GenBank/DDBJ whole genome shotgun (WGS) entry which is preliminary data.</text>
</comment>
<proteinExistence type="predicted"/>
<keyword evidence="1" id="KW-0472">Membrane</keyword>
<organism evidence="2 3">
    <name type="scientific">Elsinoe batatas</name>
    <dbReference type="NCBI Taxonomy" id="2601811"/>
    <lineage>
        <taxon>Eukaryota</taxon>
        <taxon>Fungi</taxon>
        <taxon>Dikarya</taxon>
        <taxon>Ascomycota</taxon>
        <taxon>Pezizomycotina</taxon>
        <taxon>Dothideomycetes</taxon>
        <taxon>Dothideomycetidae</taxon>
        <taxon>Myriangiales</taxon>
        <taxon>Elsinoaceae</taxon>
        <taxon>Elsinoe</taxon>
    </lineage>
</organism>
<evidence type="ECO:0000256" key="1">
    <source>
        <dbReference type="SAM" id="Phobius"/>
    </source>
</evidence>
<gene>
    <name evidence="2" type="ORF">KVT40_009239</name>
</gene>
<reference evidence="2" key="1">
    <citation type="submission" date="2021-07" db="EMBL/GenBank/DDBJ databases">
        <title>Elsinoe batatas strain:CRI-CJ2 Genome sequencing and assembly.</title>
        <authorList>
            <person name="Huang L."/>
        </authorList>
    </citation>
    <scope>NUCLEOTIDE SEQUENCE</scope>
    <source>
        <strain evidence="2">CRI-CJ2</strain>
    </source>
</reference>
<keyword evidence="1" id="KW-1133">Transmembrane helix</keyword>
<keyword evidence="1" id="KW-0812">Transmembrane</keyword>
<dbReference type="Proteomes" id="UP000809789">
    <property type="component" value="Unassembled WGS sequence"/>
</dbReference>
<feature type="transmembrane region" description="Helical" evidence="1">
    <location>
        <begin position="12"/>
        <end position="30"/>
    </location>
</feature>
<sequence length="504" mass="56918">MLTLNMALRVWTWLLTWYKAIVVFLWQAYLEFVFDSIASQTFVLRDPSRHMDLRLLYPLESVNLRDDHLIDPGMKQSQDVKLARLHSFARQLQARGFRHVAAWVSMPPLSWLAFVVATRDDPWGLHWECLEFDMNISTAQFVNVDCSVTGWLSSVHDRRPQSLSFFLRSLALQHRVQVTALRRIHLSHELTKSPGIASANSSAKQMTVKHETGKRCIKFHSMPLDVQDLIYQHLIANGLFFVDGSGRTRYSVKKVMSGLGLLGATRSTRARFSKLLSLAAHCSPTSIIIHIGQADSEPDHRLLREALLDRASSSRRQTKLSCLIKLECFDLSLRQATIFETISAVLSFASAAGLVCVDFYMAFIVDSVAHVDKTNLLLSQLEANRSTCSPSARATFRSHHFLRTGVLVATTATQSQTPDKQRLQNFLFLHGTRSMQPIFRDHEVLGMLEFFQAPNTCALPDEAKAVRTKYLMDLAAPRICSPGQYAALDVALASQREHHKIITD</sequence>